<proteinExistence type="predicted"/>
<protein>
    <submittedName>
        <fullName evidence="1">Uncharacterized protein</fullName>
    </submittedName>
</protein>
<evidence type="ECO:0000313" key="2">
    <source>
        <dbReference type="Proteomes" id="UP000539642"/>
    </source>
</evidence>
<sequence length="63" mass="7357">MGYDELKAAVLNLEQSQQKQLVMEVLTQLLPKVCNDEACLDQLRNFVDEETIRSYREQHMDSV</sequence>
<name>A0A840V404_9BACT</name>
<accession>A0A840V404</accession>
<gene>
    <name evidence="1" type="ORF">HNQ81_002195</name>
</gene>
<dbReference type="RefSeq" id="WP_183351221.1">
    <property type="nucleotide sequence ID" value="NZ_JACHEO010000012.1"/>
</dbReference>
<comment type="caution">
    <text evidence="1">The sequence shown here is derived from an EMBL/GenBank/DDBJ whole genome shotgun (WGS) entry which is preliminary data.</text>
</comment>
<organism evidence="1 2">
    <name type="scientific">Desulfoprunum benzoelyticum</name>
    <dbReference type="NCBI Taxonomy" id="1506996"/>
    <lineage>
        <taxon>Bacteria</taxon>
        <taxon>Pseudomonadati</taxon>
        <taxon>Thermodesulfobacteriota</taxon>
        <taxon>Desulfobulbia</taxon>
        <taxon>Desulfobulbales</taxon>
        <taxon>Desulfobulbaceae</taxon>
        <taxon>Desulfoprunum</taxon>
    </lineage>
</organism>
<dbReference type="Proteomes" id="UP000539642">
    <property type="component" value="Unassembled WGS sequence"/>
</dbReference>
<dbReference type="AlphaFoldDB" id="A0A840V404"/>
<reference evidence="1 2" key="1">
    <citation type="submission" date="2020-08" db="EMBL/GenBank/DDBJ databases">
        <title>Genomic Encyclopedia of Type Strains, Phase IV (KMG-IV): sequencing the most valuable type-strain genomes for metagenomic binning, comparative biology and taxonomic classification.</title>
        <authorList>
            <person name="Goeker M."/>
        </authorList>
    </citation>
    <scope>NUCLEOTIDE SEQUENCE [LARGE SCALE GENOMIC DNA]</scope>
    <source>
        <strain evidence="1 2">DSM 28570</strain>
    </source>
</reference>
<keyword evidence="2" id="KW-1185">Reference proteome</keyword>
<evidence type="ECO:0000313" key="1">
    <source>
        <dbReference type="EMBL" id="MBB5348459.1"/>
    </source>
</evidence>
<dbReference type="EMBL" id="JACHEO010000012">
    <property type="protein sequence ID" value="MBB5348459.1"/>
    <property type="molecule type" value="Genomic_DNA"/>
</dbReference>